<dbReference type="OrthoDB" id="8934837at2759"/>
<keyword evidence="4 5" id="KW-0732">Signal</keyword>
<dbReference type="PANTHER" id="PTHR12015">
    <property type="entry name" value="SMALL INDUCIBLE CYTOKINE A"/>
    <property type="match status" value="1"/>
</dbReference>
<dbReference type="InterPro" id="IPR036048">
    <property type="entry name" value="Interleukin_8-like_sf"/>
</dbReference>
<evidence type="ECO:0000256" key="3">
    <source>
        <dbReference type="ARBA" id="ARBA00022525"/>
    </source>
</evidence>
<feature type="chain" id="PRO_5035897811" description="Chemokine interleukin-8-like domain-containing protein" evidence="5">
    <location>
        <begin position="23"/>
        <end position="105"/>
    </location>
</feature>
<comment type="subcellular location">
    <subcellularLocation>
        <location evidence="1">Secreted</location>
    </subcellularLocation>
</comment>
<gene>
    <name evidence="7" type="ORF">AGOR_G00084420</name>
</gene>
<dbReference type="GO" id="GO:0008009">
    <property type="term" value="F:chemokine activity"/>
    <property type="evidence" value="ECO:0007669"/>
    <property type="project" value="InterPro"/>
</dbReference>
<keyword evidence="8" id="KW-1185">Reference proteome</keyword>
<dbReference type="Pfam" id="PF00048">
    <property type="entry name" value="IL8"/>
    <property type="match status" value="1"/>
</dbReference>
<feature type="domain" description="Chemokine interleukin-8-like" evidence="6">
    <location>
        <begin position="28"/>
        <end position="84"/>
    </location>
</feature>
<evidence type="ECO:0000256" key="5">
    <source>
        <dbReference type="SAM" id="SignalP"/>
    </source>
</evidence>
<dbReference type="SUPFAM" id="SSF54117">
    <property type="entry name" value="Interleukin 8-like chemokines"/>
    <property type="match status" value="1"/>
</dbReference>
<dbReference type="AlphaFoldDB" id="A0A8T3DN12"/>
<dbReference type="Proteomes" id="UP000829720">
    <property type="component" value="Unassembled WGS sequence"/>
</dbReference>
<dbReference type="CDD" id="cd00272">
    <property type="entry name" value="Chemokine_CC"/>
    <property type="match status" value="1"/>
</dbReference>
<organism evidence="7 8">
    <name type="scientific">Albula goreensis</name>
    <dbReference type="NCBI Taxonomy" id="1534307"/>
    <lineage>
        <taxon>Eukaryota</taxon>
        <taxon>Metazoa</taxon>
        <taxon>Chordata</taxon>
        <taxon>Craniata</taxon>
        <taxon>Vertebrata</taxon>
        <taxon>Euteleostomi</taxon>
        <taxon>Actinopterygii</taxon>
        <taxon>Neopterygii</taxon>
        <taxon>Teleostei</taxon>
        <taxon>Albuliformes</taxon>
        <taxon>Albulidae</taxon>
        <taxon>Albula</taxon>
    </lineage>
</organism>
<feature type="signal peptide" evidence="5">
    <location>
        <begin position="1"/>
        <end position="22"/>
    </location>
</feature>
<evidence type="ECO:0000313" key="7">
    <source>
        <dbReference type="EMBL" id="KAI1897550.1"/>
    </source>
</evidence>
<evidence type="ECO:0000256" key="4">
    <source>
        <dbReference type="ARBA" id="ARBA00022729"/>
    </source>
</evidence>
<evidence type="ECO:0000259" key="6">
    <source>
        <dbReference type="SMART" id="SM00199"/>
    </source>
</evidence>
<dbReference type="InterPro" id="IPR039809">
    <property type="entry name" value="Chemokine_b/g/d"/>
</dbReference>
<evidence type="ECO:0000256" key="1">
    <source>
        <dbReference type="ARBA" id="ARBA00004613"/>
    </source>
</evidence>
<sequence>MKPTCLVLTTLLLSALISLSFSQSINNPKRCCVTYKSKIKPPVVSYIKTDPECALKAVIFTNRRGARACVNPGKPWVKSIMKKLDKAASSTVSESGSGSGFKLTV</sequence>
<dbReference type="GO" id="GO:0006955">
    <property type="term" value="P:immune response"/>
    <property type="evidence" value="ECO:0007669"/>
    <property type="project" value="InterPro"/>
</dbReference>
<dbReference type="Gene3D" id="2.40.50.40">
    <property type="match status" value="1"/>
</dbReference>
<name>A0A8T3DN12_9TELE</name>
<protein>
    <recommendedName>
        <fullName evidence="6">Chemokine interleukin-8-like domain-containing protein</fullName>
    </recommendedName>
</protein>
<keyword evidence="3" id="KW-0964">Secreted</keyword>
<dbReference type="EMBL" id="JAERUA010000007">
    <property type="protein sequence ID" value="KAI1897550.1"/>
    <property type="molecule type" value="Genomic_DNA"/>
</dbReference>
<dbReference type="InterPro" id="IPR001811">
    <property type="entry name" value="Chemokine_IL8-like_dom"/>
</dbReference>
<comment type="caution">
    <text evidence="7">The sequence shown here is derived from an EMBL/GenBank/DDBJ whole genome shotgun (WGS) entry which is preliminary data.</text>
</comment>
<proteinExistence type="predicted"/>
<accession>A0A8T3DN12</accession>
<dbReference type="GO" id="GO:0005615">
    <property type="term" value="C:extracellular space"/>
    <property type="evidence" value="ECO:0007669"/>
    <property type="project" value="UniProtKB-KW"/>
</dbReference>
<dbReference type="PANTHER" id="PTHR12015:SF183">
    <property type="entry name" value="C-C MOTIF CHEMOKINE 3"/>
    <property type="match status" value="1"/>
</dbReference>
<dbReference type="SMART" id="SM00199">
    <property type="entry name" value="SCY"/>
    <property type="match status" value="1"/>
</dbReference>
<evidence type="ECO:0000313" key="8">
    <source>
        <dbReference type="Proteomes" id="UP000829720"/>
    </source>
</evidence>
<reference evidence="7" key="1">
    <citation type="submission" date="2021-01" db="EMBL/GenBank/DDBJ databases">
        <authorList>
            <person name="Zahm M."/>
            <person name="Roques C."/>
            <person name="Cabau C."/>
            <person name="Klopp C."/>
            <person name="Donnadieu C."/>
            <person name="Jouanno E."/>
            <person name="Lampietro C."/>
            <person name="Louis A."/>
            <person name="Herpin A."/>
            <person name="Echchiki A."/>
            <person name="Berthelot C."/>
            <person name="Parey E."/>
            <person name="Roest-Crollius H."/>
            <person name="Braasch I."/>
            <person name="Postlethwait J."/>
            <person name="Bobe J."/>
            <person name="Montfort J."/>
            <person name="Bouchez O."/>
            <person name="Begum T."/>
            <person name="Mejri S."/>
            <person name="Adams A."/>
            <person name="Chen W.-J."/>
            <person name="Guiguen Y."/>
        </authorList>
    </citation>
    <scope>NUCLEOTIDE SEQUENCE</scope>
    <source>
        <tissue evidence="7">Blood</tissue>
    </source>
</reference>
<evidence type="ECO:0000256" key="2">
    <source>
        <dbReference type="ARBA" id="ARBA00022514"/>
    </source>
</evidence>
<keyword evidence="2" id="KW-0202">Cytokine</keyword>